<evidence type="ECO:0000259" key="11">
    <source>
        <dbReference type="Pfam" id="PF02272"/>
    </source>
</evidence>
<evidence type="ECO:0000256" key="8">
    <source>
        <dbReference type="ARBA" id="ARBA00022884"/>
    </source>
</evidence>
<dbReference type="Gene3D" id="3.10.310.40">
    <property type="match status" value="1"/>
</dbReference>
<feature type="domain" description="DHHA1" evidence="11">
    <location>
        <begin position="2"/>
        <end position="94"/>
    </location>
</feature>
<dbReference type="EMBL" id="BARS01052857">
    <property type="protein sequence ID" value="GAG46389.1"/>
    <property type="molecule type" value="Genomic_DNA"/>
</dbReference>
<evidence type="ECO:0000256" key="2">
    <source>
        <dbReference type="ARBA" id="ARBA00013168"/>
    </source>
</evidence>
<evidence type="ECO:0000313" key="12">
    <source>
        <dbReference type="EMBL" id="GAG46389.1"/>
    </source>
</evidence>
<keyword evidence="5" id="KW-0436">Ligase</keyword>
<keyword evidence="9" id="KW-0648">Protein biosynthesis</keyword>
<keyword evidence="10" id="KW-0030">Aminoacyl-tRNA synthetase</keyword>
<gene>
    <name evidence="12" type="ORF">S01H1_78526</name>
</gene>
<dbReference type="InterPro" id="IPR003156">
    <property type="entry name" value="DHHA1_dom"/>
</dbReference>
<evidence type="ECO:0000256" key="9">
    <source>
        <dbReference type="ARBA" id="ARBA00022917"/>
    </source>
</evidence>
<dbReference type="FunFam" id="3.10.310.40:FF:000001">
    <property type="entry name" value="Alanine--tRNA ligase"/>
    <property type="match status" value="1"/>
</dbReference>
<dbReference type="Pfam" id="PF02272">
    <property type="entry name" value="DHHA1"/>
    <property type="match status" value="1"/>
</dbReference>
<evidence type="ECO:0000256" key="1">
    <source>
        <dbReference type="ARBA" id="ARBA00008226"/>
    </source>
</evidence>
<dbReference type="GO" id="GO:0006412">
    <property type="term" value="P:translation"/>
    <property type="evidence" value="ECO:0007669"/>
    <property type="project" value="UniProtKB-KW"/>
</dbReference>
<comment type="caution">
    <text evidence="12">The sequence shown here is derived from an EMBL/GenBank/DDBJ whole genome shotgun (WGS) entry which is preliminary data.</text>
</comment>
<dbReference type="EC" id="6.1.1.7" evidence="2"/>
<keyword evidence="7" id="KW-0067">ATP-binding</keyword>
<dbReference type="GO" id="GO:0005524">
    <property type="term" value="F:ATP binding"/>
    <property type="evidence" value="ECO:0007669"/>
    <property type="project" value="UniProtKB-KW"/>
</dbReference>
<evidence type="ECO:0000256" key="7">
    <source>
        <dbReference type="ARBA" id="ARBA00022840"/>
    </source>
</evidence>
<organism evidence="12">
    <name type="scientific">marine sediment metagenome</name>
    <dbReference type="NCBI Taxonomy" id="412755"/>
    <lineage>
        <taxon>unclassified sequences</taxon>
        <taxon>metagenomes</taxon>
        <taxon>ecological metagenomes</taxon>
    </lineage>
</organism>
<keyword evidence="4" id="KW-0820">tRNA-binding</keyword>
<accession>X0XT38</accession>
<protein>
    <recommendedName>
        <fullName evidence="3">Alanine--tRNA ligase</fullName>
        <ecNumber evidence="2">6.1.1.7</ecNumber>
    </recommendedName>
</protein>
<evidence type="ECO:0000256" key="4">
    <source>
        <dbReference type="ARBA" id="ARBA00022555"/>
    </source>
</evidence>
<name>X0XT38_9ZZZZ</name>
<evidence type="ECO:0000256" key="6">
    <source>
        <dbReference type="ARBA" id="ARBA00022741"/>
    </source>
</evidence>
<dbReference type="GO" id="GO:0004813">
    <property type="term" value="F:alanine-tRNA ligase activity"/>
    <property type="evidence" value="ECO:0007669"/>
    <property type="project" value="UniProtKB-EC"/>
</dbReference>
<evidence type="ECO:0000256" key="5">
    <source>
        <dbReference type="ARBA" id="ARBA00022598"/>
    </source>
</evidence>
<comment type="similarity">
    <text evidence="1">Belongs to the class-II aminoacyl-tRNA synthetase family.</text>
</comment>
<proteinExistence type="inferred from homology"/>
<dbReference type="AlphaFoldDB" id="X0XT38"/>
<sequence length="99" mass="10099">NADMSGLRNTADNIKRKIGSSIIVLGSDVNGKVALVCSVSADLVSKGANASSVIKKISQIVGGSGGGRADFAQAGGKDVARLDEALNEAMKVVQKELKK</sequence>
<keyword evidence="6" id="KW-0547">Nucleotide-binding</keyword>
<evidence type="ECO:0000256" key="3">
    <source>
        <dbReference type="ARBA" id="ARBA00017959"/>
    </source>
</evidence>
<keyword evidence="8" id="KW-0694">RNA-binding</keyword>
<reference evidence="12" key="1">
    <citation type="journal article" date="2014" name="Front. Microbiol.">
        <title>High frequency of phylogenetically diverse reductive dehalogenase-homologous genes in deep subseafloor sedimentary metagenomes.</title>
        <authorList>
            <person name="Kawai M."/>
            <person name="Futagami T."/>
            <person name="Toyoda A."/>
            <person name="Takaki Y."/>
            <person name="Nishi S."/>
            <person name="Hori S."/>
            <person name="Arai W."/>
            <person name="Tsubouchi T."/>
            <person name="Morono Y."/>
            <person name="Uchiyama I."/>
            <person name="Ito T."/>
            <person name="Fujiyama A."/>
            <person name="Inagaki F."/>
            <person name="Takami H."/>
        </authorList>
    </citation>
    <scope>NUCLEOTIDE SEQUENCE</scope>
    <source>
        <strain evidence="12">Expedition CK06-06</strain>
    </source>
</reference>
<feature type="non-terminal residue" evidence="12">
    <location>
        <position position="1"/>
    </location>
</feature>
<dbReference type="GO" id="GO:0000049">
    <property type="term" value="F:tRNA binding"/>
    <property type="evidence" value="ECO:0007669"/>
    <property type="project" value="UniProtKB-KW"/>
</dbReference>
<evidence type="ECO:0000256" key="10">
    <source>
        <dbReference type="ARBA" id="ARBA00023146"/>
    </source>
</evidence>